<keyword evidence="2" id="KW-0732">Signal</keyword>
<evidence type="ECO:0000256" key="1">
    <source>
        <dbReference type="SAM" id="Phobius"/>
    </source>
</evidence>
<evidence type="ECO:0000256" key="2">
    <source>
        <dbReference type="SAM" id="SignalP"/>
    </source>
</evidence>
<proteinExistence type="predicted"/>
<dbReference type="AlphaFoldDB" id="A0A2W0H2D5"/>
<feature type="transmembrane region" description="Helical" evidence="1">
    <location>
        <begin position="191"/>
        <end position="216"/>
    </location>
</feature>
<feature type="signal peptide" evidence="2">
    <location>
        <begin position="1"/>
        <end position="20"/>
    </location>
</feature>
<keyword evidence="1" id="KW-0472">Membrane</keyword>
<organism evidence="3 4">
    <name type="scientific">Alteribacter lacisalsi</name>
    <dbReference type="NCBI Taxonomy" id="2045244"/>
    <lineage>
        <taxon>Bacteria</taxon>
        <taxon>Bacillati</taxon>
        <taxon>Bacillota</taxon>
        <taxon>Bacilli</taxon>
        <taxon>Bacillales</taxon>
        <taxon>Bacillaceae</taxon>
        <taxon>Alteribacter</taxon>
    </lineage>
</organism>
<keyword evidence="1" id="KW-1133">Transmembrane helix</keyword>
<keyword evidence="4" id="KW-1185">Reference proteome</keyword>
<name>A0A2W0H2D5_9BACI</name>
<evidence type="ECO:0000313" key="4">
    <source>
        <dbReference type="Proteomes" id="UP000248066"/>
    </source>
</evidence>
<reference evidence="3 4" key="1">
    <citation type="submission" date="2017-10" db="EMBL/GenBank/DDBJ databases">
        <title>Bacillus sp. nov., a halophilic bacterium isolated from a Yangshapao Lake.</title>
        <authorList>
            <person name="Wang H."/>
        </authorList>
    </citation>
    <scope>NUCLEOTIDE SEQUENCE [LARGE SCALE GENOMIC DNA]</scope>
    <source>
        <strain evidence="3 4">YSP-3</strain>
    </source>
</reference>
<accession>A0A2W0H2D5</accession>
<dbReference type="OrthoDB" id="9847037at2"/>
<dbReference type="EMBL" id="PDOF01000003">
    <property type="protein sequence ID" value="PYZ95944.1"/>
    <property type="molecule type" value="Genomic_DNA"/>
</dbReference>
<evidence type="ECO:0000313" key="3">
    <source>
        <dbReference type="EMBL" id="PYZ95944.1"/>
    </source>
</evidence>
<gene>
    <name evidence="3" type="ORF">CR205_16340</name>
</gene>
<feature type="chain" id="PRO_5038402201" evidence="2">
    <location>
        <begin position="21"/>
        <end position="272"/>
    </location>
</feature>
<dbReference type="Proteomes" id="UP000248066">
    <property type="component" value="Unassembled WGS sequence"/>
</dbReference>
<comment type="caution">
    <text evidence="3">The sequence shown here is derived from an EMBL/GenBank/DDBJ whole genome shotgun (WGS) entry which is preliminary data.</text>
</comment>
<protein>
    <submittedName>
        <fullName evidence="3">Uncharacterized protein</fullName>
    </submittedName>
</protein>
<keyword evidence="1" id="KW-0812">Transmembrane</keyword>
<sequence length="272" mass="29857">MLTKLKYVMMVALFAMAFQAVLPAVTVANGPSTEENSLSEMTAEEKEKVEASVESPSFTNMTELSADNQRLVEEVSENPDVHLEKAAYVNGEEIIIYSTPDSDVKVASTEGYAEVVEQIDEKTFLINGERHTVEHKNKDVKKDSSASDENVAPLSSWTEISNPGGPWVSVSTGWTDLHFNNAIGTYSTGTLAIIIGSLVPSVWGLVVGIGVASMLISSNFTNSSAAKVYRVNYEHGDAPQVYRQTSFHSYAVWEGQDHFLGIDREYYSWSPL</sequence>
<dbReference type="RefSeq" id="WP_110521221.1">
    <property type="nucleotide sequence ID" value="NZ_PDOF01000003.1"/>
</dbReference>